<dbReference type="PANTHER" id="PTHR21193">
    <property type="entry name" value="OXIDOREDUCTASE-LIKE DOMAIN-CONTAINING PROTEIN 1"/>
    <property type="match status" value="1"/>
</dbReference>
<organism evidence="3">
    <name type="scientific">Rhizophora mucronata</name>
    <name type="common">Asiatic mangrove</name>
    <dbReference type="NCBI Taxonomy" id="61149"/>
    <lineage>
        <taxon>Eukaryota</taxon>
        <taxon>Viridiplantae</taxon>
        <taxon>Streptophyta</taxon>
        <taxon>Embryophyta</taxon>
        <taxon>Tracheophyta</taxon>
        <taxon>Spermatophyta</taxon>
        <taxon>Magnoliopsida</taxon>
        <taxon>eudicotyledons</taxon>
        <taxon>Gunneridae</taxon>
        <taxon>Pentapetalae</taxon>
        <taxon>rosids</taxon>
        <taxon>fabids</taxon>
        <taxon>Malpighiales</taxon>
        <taxon>Rhizophoraceae</taxon>
        <taxon>Rhizophora</taxon>
    </lineage>
</organism>
<reference evidence="3" key="1">
    <citation type="submission" date="2018-02" db="EMBL/GenBank/DDBJ databases">
        <title>Rhizophora mucronata_Transcriptome.</title>
        <authorList>
            <person name="Meera S.P."/>
            <person name="Sreeshan A."/>
            <person name="Augustine A."/>
        </authorList>
    </citation>
    <scope>NUCLEOTIDE SEQUENCE</scope>
    <source>
        <tissue evidence="3">Leaf</tissue>
    </source>
</reference>
<evidence type="ECO:0000256" key="1">
    <source>
        <dbReference type="SAM" id="MobiDB-lite"/>
    </source>
</evidence>
<proteinExistence type="predicted"/>
<dbReference type="InterPro" id="IPR019180">
    <property type="entry name" value="Oxidoreductase-like_N"/>
</dbReference>
<evidence type="ECO:0000259" key="2">
    <source>
        <dbReference type="Pfam" id="PF09791"/>
    </source>
</evidence>
<dbReference type="AlphaFoldDB" id="A0A2P2N0L9"/>
<feature type="domain" description="Oxidoreductase-like" evidence="2">
    <location>
        <begin position="136"/>
        <end position="169"/>
    </location>
</feature>
<name>A0A2P2N0L9_RHIMU</name>
<dbReference type="InterPro" id="IPR039251">
    <property type="entry name" value="OXLD1"/>
</dbReference>
<dbReference type="Pfam" id="PF09791">
    <property type="entry name" value="Oxidored-like"/>
    <property type="match status" value="1"/>
</dbReference>
<dbReference type="PANTHER" id="PTHR21193:SF3">
    <property type="entry name" value="OXIDOREDUCTASE-LIKE DOMAIN-CONTAINING PROTEIN 1"/>
    <property type="match status" value="1"/>
</dbReference>
<feature type="compositionally biased region" description="Basic and acidic residues" evidence="1">
    <location>
        <begin position="104"/>
        <end position="133"/>
    </location>
</feature>
<sequence>MLELAFKSWPSMGAAAQHYRHQYHRNHCLLLCRVRVSTCASPSAYHRRRANPESAFPAHLVSVIGEPSWRRVSQAKTSNINARFQDPRFSFLFHNLNSWNHMATKNDRPKAEDLEKKERGEEGERKEEVEKKKPPPPPPEMPEPGDCCGSGCVRCVWDVYYEELEAYNKLYVVDSNPSNSRPS</sequence>
<accession>A0A2P2N0L9</accession>
<protein>
    <recommendedName>
        <fullName evidence="2">Oxidoreductase-like domain-containing protein</fullName>
    </recommendedName>
</protein>
<dbReference type="EMBL" id="GGEC01055539">
    <property type="protein sequence ID" value="MBX36023.1"/>
    <property type="molecule type" value="Transcribed_RNA"/>
</dbReference>
<feature type="region of interest" description="Disordered" evidence="1">
    <location>
        <begin position="103"/>
        <end position="146"/>
    </location>
</feature>
<evidence type="ECO:0000313" key="3">
    <source>
        <dbReference type="EMBL" id="MBX36023.1"/>
    </source>
</evidence>